<evidence type="ECO:0000259" key="10">
    <source>
        <dbReference type="PROSITE" id="PS50122"/>
    </source>
</evidence>
<dbReference type="SUPFAM" id="SSF52738">
    <property type="entry name" value="Methylesterase CheB, C-terminal domain"/>
    <property type="match status" value="1"/>
</dbReference>
<name>A0A9X2D9U7_9ACTN</name>
<feature type="domain" description="CheB-type methylesterase" evidence="10">
    <location>
        <begin position="220"/>
        <end position="414"/>
    </location>
</feature>
<dbReference type="SMART" id="SM00448">
    <property type="entry name" value="REC"/>
    <property type="match status" value="1"/>
</dbReference>
<protein>
    <recommendedName>
        <fullName evidence="5">Protein-glutamate methylesterase/protein-glutamine glutaminase</fullName>
        <ecNumber evidence="5">3.1.1.61</ecNumber>
        <ecNumber evidence="5">3.5.1.44</ecNumber>
    </recommendedName>
</protein>
<evidence type="ECO:0000259" key="9">
    <source>
        <dbReference type="PROSITE" id="PS50110"/>
    </source>
</evidence>
<organism evidence="11 12">
    <name type="scientific">Nocardioides bruguierae</name>
    <dbReference type="NCBI Taxonomy" id="2945102"/>
    <lineage>
        <taxon>Bacteria</taxon>
        <taxon>Bacillati</taxon>
        <taxon>Actinomycetota</taxon>
        <taxon>Actinomycetes</taxon>
        <taxon>Propionibacteriales</taxon>
        <taxon>Nocardioidaceae</taxon>
        <taxon>Nocardioides</taxon>
    </lineage>
</organism>
<sequence length="443" mass="46016">MSKIRVLVVDDSVVIRRLVTDVLAADERIEVVGTAVNGRVAITKMTQLKPDLVTMDIEMPEMDGIATLGEMRKLGIRLPVVMFSTLTERGAQATLQALELGASDYVTKPANVGSVQASMAAVREELIPKVVALVGGRRGAGPRAPRAGIFGPAGTSREQASRNRATPSSPTGGAGHETPRPDAHAAHAPQAAHLPPVSPGAHPREVRTPTPAVTRVARAPRSRIDVVAIGVSTGGPEALTRVLESLPADLGVPVVVVQHMPPVFTKAFADRLDSKVPLRVVESGAGERVEPGTVQLAPGDHHLRFRRTGDVVSTTLDQGAPENYCRPAVDVMFRSVIETWGAEHTLAAVLTGMGQDGAAGCVAIHNGGGAVLVQDEATSVVWGMPGAVVHAGVPADVLPLPAVGPAIVEQVRRSRPLAATGRTTAPLHATASTRSALTSGVLS</sequence>
<dbReference type="GO" id="GO:0050568">
    <property type="term" value="F:protein-glutamine glutaminase activity"/>
    <property type="evidence" value="ECO:0007669"/>
    <property type="project" value="UniProtKB-UniRule"/>
</dbReference>
<dbReference type="Pfam" id="PF00072">
    <property type="entry name" value="Response_reg"/>
    <property type="match status" value="1"/>
</dbReference>
<keyword evidence="2 5" id="KW-0145">Chemotaxis</keyword>
<proteinExistence type="inferred from homology"/>
<feature type="modified residue" description="4-aspartylphosphate" evidence="5 7">
    <location>
        <position position="56"/>
    </location>
</feature>
<comment type="catalytic activity">
    <reaction evidence="4 5">
        <text>[protein]-L-glutamate 5-O-methyl ester + H2O = L-glutamyl-[protein] + methanol + H(+)</text>
        <dbReference type="Rhea" id="RHEA:23236"/>
        <dbReference type="Rhea" id="RHEA-COMP:10208"/>
        <dbReference type="Rhea" id="RHEA-COMP:10311"/>
        <dbReference type="ChEBI" id="CHEBI:15377"/>
        <dbReference type="ChEBI" id="CHEBI:15378"/>
        <dbReference type="ChEBI" id="CHEBI:17790"/>
        <dbReference type="ChEBI" id="CHEBI:29973"/>
        <dbReference type="ChEBI" id="CHEBI:82795"/>
        <dbReference type="EC" id="3.1.1.61"/>
    </reaction>
</comment>
<feature type="region of interest" description="Disordered" evidence="8">
    <location>
        <begin position="137"/>
        <end position="217"/>
    </location>
</feature>
<evidence type="ECO:0000313" key="11">
    <source>
        <dbReference type="EMBL" id="MCM0621986.1"/>
    </source>
</evidence>
<dbReference type="InterPro" id="IPR000673">
    <property type="entry name" value="Sig_transdc_resp-reg_Me-estase"/>
</dbReference>
<gene>
    <name evidence="5" type="primary">cheB</name>
    <name evidence="11" type="ORF">M8330_16975</name>
</gene>
<comment type="caution">
    <text evidence="11">The sequence shown here is derived from an EMBL/GenBank/DDBJ whole genome shotgun (WGS) entry which is preliminary data.</text>
</comment>
<dbReference type="EC" id="3.1.1.61" evidence="5"/>
<dbReference type="PANTHER" id="PTHR42872">
    <property type="entry name" value="PROTEIN-GLUTAMATE METHYLESTERASE/PROTEIN-GLUTAMINE GLUTAMINASE"/>
    <property type="match status" value="1"/>
</dbReference>
<evidence type="ECO:0000256" key="3">
    <source>
        <dbReference type="ARBA" id="ARBA00022801"/>
    </source>
</evidence>
<feature type="compositionally biased region" description="Low complexity" evidence="8">
    <location>
        <begin position="186"/>
        <end position="195"/>
    </location>
</feature>
<comment type="similarity">
    <text evidence="5">Belongs to the CheB family.</text>
</comment>
<comment type="domain">
    <text evidence="5">Contains a C-terminal catalytic domain, and an N-terminal region which modulates catalytic activity.</text>
</comment>
<dbReference type="NCBIfam" id="NF001965">
    <property type="entry name" value="PRK00742.1"/>
    <property type="match status" value="1"/>
</dbReference>
<feature type="active site" evidence="5 6">
    <location>
        <position position="356"/>
    </location>
</feature>
<accession>A0A9X2D9U7</accession>
<keyword evidence="1 5" id="KW-0963">Cytoplasm</keyword>
<evidence type="ECO:0000256" key="6">
    <source>
        <dbReference type="PROSITE-ProRule" id="PRU00050"/>
    </source>
</evidence>
<evidence type="ECO:0000256" key="7">
    <source>
        <dbReference type="PROSITE-ProRule" id="PRU00169"/>
    </source>
</evidence>
<dbReference type="GO" id="GO:0008984">
    <property type="term" value="F:protein-glutamate methylesterase activity"/>
    <property type="evidence" value="ECO:0007669"/>
    <property type="project" value="UniProtKB-UniRule"/>
</dbReference>
<dbReference type="InterPro" id="IPR008248">
    <property type="entry name" value="CheB-like"/>
</dbReference>
<comment type="catalytic activity">
    <reaction evidence="5">
        <text>L-glutaminyl-[protein] + H2O = L-glutamyl-[protein] + NH4(+)</text>
        <dbReference type="Rhea" id="RHEA:16441"/>
        <dbReference type="Rhea" id="RHEA-COMP:10207"/>
        <dbReference type="Rhea" id="RHEA-COMP:10208"/>
        <dbReference type="ChEBI" id="CHEBI:15377"/>
        <dbReference type="ChEBI" id="CHEBI:28938"/>
        <dbReference type="ChEBI" id="CHEBI:29973"/>
        <dbReference type="ChEBI" id="CHEBI:30011"/>
        <dbReference type="EC" id="3.5.1.44"/>
    </reaction>
</comment>
<dbReference type="Proteomes" id="UP001139485">
    <property type="component" value="Unassembled WGS sequence"/>
</dbReference>
<dbReference type="RefSeq" id="WP_250828292.1">
    <property type="nucleotide sequence ID" value="NZ_JAMOIL010000026.1"/>
</dbReference>
<evidence type="ECO:0000256" key="8">
    <source>
        <dbReference type="SAM" id="MobiDB-lite"/>
    </source>
</evidence>
<keyword evidence="5 7" id="KW-0597">Phosphoprotein</keyword>
<evidence type="ECO:0000256" key="2">
    <source>
        <dbReference type="ARBA" id="ARBA00022500"/>
    </source>
</evidence>
<dbReference type="InterPro" id="IPR001789">
    <property type="entry name" value="Sig_transdc_resp-reg_receiver"/>
</dbReference>
<dbReference type="InterPro" id="IPR035909">
    <property type="entry name" value="CheB_C"/>
</dbReference>
<dbReference type="PROSITE" id="PS50122">
    <property type="entry name" value="CHEB"/>
    <property type="match status" value="1"/>
</dbReference>
<comment type="function">
    <text evidence="5">Involved in chemotaxis. Part of a chemotaxis signal transduction system that modulates chemotaxis in response to various stimuli. Catalyzes the demethylation of specific methylglutamate residues introduced into the chemoreceptors (methyl-accepting chemotaxis proteins or MCP) by CheR. Also mediates the irreversible deamidation of specific glutamine residues to glutamic acid.</text>
</comment>
<dbReference type="Pfam" id="PF01339">
    <property type="entry name" value="CheB_methylest"/>
    <property type="match status" value="1"/>
</dbReference>
<evidence type="ECO:0000256" key="1">
    <source>
        <dbReference type="ARBA" id="ARBA00022490"/>
    </source>
</evidence>
<evidence type="ECO:0000313" key="12">
    <source>
        <dbReference type="Proteomes" id="UP001139485"/>
    </source>
</evidence>
<feature type="active site" evidence="5 6">
    <location>
        <position position="232"/>
    </location>
</feature>
<feature type="compositionally biased region" description="Low complexity" evidence="8">
    <location>
        <begin position="141"/>
        <end position="154"/>
    </location>
</feature>
<reference evidence="11" key="1">
    <citation type="submission" date="2022-05" db="EMBL/GenBank/DDBJ databases">
        <authorList>
            <person name="Tuo L."/>
        </authorList>
    </citation>
    <scope>NUCLEOTIDE SEQUENCE</scope>
    <source>
        <strain evidence="11">BSK12Z-4</strain>
    </source>
</reference>
<dbReference type="GO" id="GO:0000156">
    <property type="term" value="F:phosphorelay response regulator activity"/>
    <property type="evidence" value="ECO:0007669"/>
    <property type="project" value="InterPro"/>
</dbReference>
<evidence type="ECO:0000256" key="5">
    <source>
        <dbReference type="HAMAP-Rule" id="MF_00099"/>
    </source>
</evidence>
<comment type="subcellular location">
    <subcellularLocation>
        <location evidence="5">Cytoplasm</location>
    </subcellularLocation>
</comment>
<dbReference type="GO" id="GO:0005737">
    <property type="term" value="C:cytoplasm"/>
    <property type="evidence" value="ECO:0007669"/>
    <property type="project" value="UniProtKB-SubCell"/>
</dbReference>
<feature type="compositionally biased region" description="Polar residues" evidence="8">
    <location>
        <begin position="156"/>
        <end position="171"/>
    </location>
</feature>
<dbReference type="GO" id="GO:0006935">
    <property type="term" value="P:chemotaxis"/>
    <property type="evidence" value="ECO:0007669"/>
    <property type="project" value="UniProtKB-UniRule"/>
</dbReference>
<dbReference type="Gene3D" id="3.40.50.2300">
    <property type="match status" value="1"/>
</dbReference>
<dbReference type="EMBL" id="JAMOIL010000026">
    <property type="protein sequence ID" value="MCM0621986.1"/>
    <property type="molecule type" value="Genomic_DNA"/>
</dbReference>
<keyword evidence="3 5" id="KW-0378">Hydrolase</keyword>
<dbReference type="CDD" id="cd16432">
    <property type="entry name" value="CheB_Rec"/>
    <property type="match status" value="1"/>
</dbReference>
<dbReference type="EC" id="3.5.1.44" evidence="5"/>
<dbReference type="AlphaFoldDB" id="A0A9X2D9U7"/>
<dbReference type="Gene3D" id="3.40.50.180">
    <property type="entry name" value="Methylesterase CheB, C-terminal domain"/>
    <property type="match status" value="1"/>
</dbReference>
<comment type="PTM">
    <text evidence="5">Phosphorylated by CheA. Phosphorylation of the N-terminal regulatory domain activates the methylesterase activity.</text>
</comment>
<dbReference type="SUPFAM" id="SSF52172">
    <property type="entry name" value="CheY-like"/>
    <property type="match status" value="1"/>
</dbReference>
<dbReference type="HAMAP" id="MF_00099">
    <property type="entry name" value="CheB_chemtxs"/>
    <property type="match status" value="1"/>
</dbReference>
<dbReference type="CDD" id="cd17541">
    <property type="entry name" value="REC_CheB-like"/>
    <property type="match status" value="1"/>
</dbReference>
<feature type="domain" description="Response regulatory" evidence="9">
    <location>
        <begin position="5"/>
        <end position="123"/>
    </location>
</feature>
<feature type="active site" evidence="5 6">
    <location>
        <position position="259"/>
    </location>
</feature>
<dbReference type="PROSITE" id="PS50110">
    <property type="entry name" value="RESPONSE_REGULATORY"/>
    <property type="match status" value="1"/>
</dbReference>
<dbReference type="PANTHER" id="PTHR42872:SF6">
    <property type="entry name" value="PROTEIN-GLUTAMATE METHYLESTERASE_PROTEIN-GLUTAMINE GLUTAMINASE"/>
    <property type="match status" value="1"/>
</dbReference>
<dbReference type="InterPro" id="IPR011006">
    <property type="entry name" value="CheY-like_superfamily"/>
</dbReference>
<keyword evidence="12" id="KW-1185">Reference proteome</keyword>
<evidence type="ECO:0000256" key="4">
    <source>
        <dbReference type="ARBA" id="ARBA00048267"/>
    </source>
</evidence>